<feature type="domain" description="Creatinase N-terminal" evidence="5">
    <location>
        <begin position="5"/>
        <end position="134"/>
    </location>
</feature>
<evidence type="ECO:0000256" key="2">
    <source>
        <dbReference type="ARBA" id="ARBA00022801"/>
    </source>
</evidence>
<dbReference type="OrthoDB" id="9806388at2"/>
<evidence type="ECO:0000313" key="7">
    <source>
        <dbReference type="Proteomes" id="UP000185934"/>
    </source>
</evidence>
<proteinExistence type="inferred from homology"/>
<keyword evidence="6" id="KW-0031">Aminopeptidase</keyword>
<dbReference type="InterPro" id="IPR050659">
    <property type="entry name" value="Peptidase_M24B"/>
</dbReference>
<dbReference type="STRING" id="1839801.Dform_00762"/>
<comment type="similarity">
    <text evidence="3">Belongs to the peptidase M24B family.</text>
</comment>
<dbReference type="SUPFAM" id="SSF55920">
    <property type="entry name" value="Creatinase/aminopeptidase"/>
    <property type="match status" value="1"/>
</dbReference>
<evidence type="ECO:0000256" key="1">
    <source>
        <dbReference type="ARBA" id="ARBA00022723"/>
    </source>
</evidence>
<dbReference type="PROSITE" id="PS00491">
    <property type="entry name" value="PROLINE_PEPTIDASE"/>
    <property type="match status" value="1"/>
</dbReference>
<dbReference type="InterPro" id="IPR029149">
    <property type="entry name" value="Creatin/AminoP/Spt16_N"/>
</dbReference>
<protein>
    <submittedName>
        <fullName evidence="6">Xaa-Pro aminopeptidase</fullName>
        <ecNumber evidence="6">3.4.11.9</ecNumber>
    </submittedName>
</protein>
<dbReference type="InterPro" id="IPR036005">
    <property type="entry name" value="Creatinase/aminopeptidase-like"/>
</dbReference>
<gene>
    <name evidence="6" type="primary">pepP</name>
    <name evidence="6" type="ORF">Dform_00762</name>
</gene>
<reference evidence="7" key="1">
    <citation type="submission" date="2016-11" db="EMBL/GenBank/DDBJ databases">
        <title>Dehalogenimonas formicexedens sp. nov., a chlorinated alkane respiring bacterium isolated from contaminated groundwater.</title>
        <authorList>
            <person name="Key T.A."/>
            <person name="Bowman K.S."/>
            <person name="Lee I."/>
            <person name="Chun J."/>
            <person name="Albuquerque L."/>
            <person name="da Costa M.S."/>
            <person name="Rainey F.A."/>
            <person name="Moe W.M."/>
        </authorList>
    </citation>
    <scope>NUCLEOTIDE SEQUENCE [LARGE SCALE GENOMIC DNA]</scope>
    <source>
        <strain evidence="7">NSZ-14</strain>
    </source>
</reference>
<dbReference type="PANTHER" id="PTHR46112">
    <property type="entry name" value="AMINOPEPTIDASE"/>
    <property type="match status" value="1"/>
</dbReference>
<dbReference type="InterPro" id="IPR001131">
    <property type="entry name" value="Peptidase_M24B_aminopep-P_CS"/>
</dbReference>
<dbReference type="Gene3D" id="3.90.230.10">
    <property type="entry name" value="Creatinase/methionine aminopeptidase superfamily"/>
    <property type="match status" value="1"/>
</dbReference>
<feature type="domain" description="Peptidase M24" evidence="4">
    <location>
        <begin position="142"/>
        <end position="342"/>
    </location>
</feature>
<dbReference type="SUPFAM" id="SSF53092">
    <property type="entry name" value="Creatinase/prolidase N-terminal domain"/>
    <property type="match status" value="1"/>
</dbReference>
<dbReference type="CDD" id="cd01092">
    <property type="entry name" value="APP-like"/>
    <property type="match status" value="1"/>
</dbReference>
<dbReference type="GO" id="GO:0046872">
    <property type="term" value="F:metal ion binding"/>
    <property type="evidence" value="ECO:0007669"/>
    <property type="project" value="UniProtKB-KW"/>
</dbReference>
<dbReference type="EMBL" id="CP018258">
    <property type="protein sequence ID" value="APV44116.1"/>
    <property type="molecule type" value="Genomic_DNA"/>
</dbReference>
<dbReference type="RefSeq" id="WP_076003847.1">
    <property type="nucleotide sequence ID" value="NZ_CP018258.1"/>
</dbReference>
<dbReference type="GO" id="GO:0004177">
    <property type="term" value="F:aminopeptidase activity"/>
    <property type="evidence" value="ECO:0007669"/>
    <property type="project" value="UniProtKB-KW"/>
</dbReference>
<dbReference type="Pfam" id="PF01321">
    <property type="entry name" value="Creatinase_N"/>
    <property type="match status" value="1"/>
</dbReference>
<evidence type="ECO:0000256" key="3">
    <source>
        <dbReference type="RuleBase" id="RU000590"/>
    </source>
</evidence>
<dbReference type="PANTHER" id="PTHR46112:SF3">
    <property type="entry name" value="AMINOPEPTIDASE YPDF"/>
    <property type="match status" value="1"/>
</dbReference>
<dbReference type="AlphaFoldDB" id="A0A1P8F6K8"/>
<evidence type="ECO:0000259" key="4">
    <source>
        <dbReference type="Pfam" id="PF00557"/>
    </source>
</evidence>
<evidence type="ECO:0000259" key="5">
    <source>
        <dbReference type="Pfam" id="PF01321"/>
    </source>
</evidence>
<dbReference type="Gene3D" id="3.40.350.10">
    <property type="entry name" value="Creatinase/prolidase N-terminal domain"/>
    <property type="match status" value="1"/>
</dbReference>
<accession>A0A1P8F6K8</accession>
<dbReference type="InterPro" id="IPR000994">
    <property type="entry name" value="Pept_M24"/>
</dbReference>
<keyword evidence="7" id="KW-1185">Reference proteome</keyword>
<dbReference type="KEGG" id="dfo:Dform_00762"/>
<keyword evidence="6" id="KW-0645">Protease</keyword>
<dbReference type="EC" id="3.4.11.9" evidence="6"/>
<dbReference type="Pfam" id="PF00557">
    <property type="entry name" value="Peptidase_M24"/>
    <property type="match status" value="1"/>
</dbReference>
<sequence>MSETRINNLRSKFESLAIDGVFVYQPENRKYLTGFDGSTGYVLVSAADAVLATDFRYVEQAQGEVSGCRVQRIEGPIKNWFPGLVSDSGLKRLGIEAGYATLSDFDRFKTALETAGVKTELVPITDAVENLRVIKDADEIKALETAARITDEALVYITEKYLRPGVSEIKLAWELEKYVRESGGELSFPTIVAAGPASAMAHSKPSDRLLEVKGPVVIDMGVKLNGYCADLTRTFWLADVNSRFAEIYRIVLQAQKAAIEGIRPGMTGAEADKLARDYIAEAGYADAFGHSLGHGLGMVVHENPRLGQNSSDVLVEGMVFTIEPGIYISGWGGIRIEDDAVLENGKIRLLTSSLK</sequence>
<keyword evidence="1 3" id="KW-0479">Metal-binding</keyword>
<organism evidence="6 7">
    <name type="scientific">Dehalogenimonas formicexedens</name>
    <dbReference type="NCBI Taxonomy" id="1839801"/>
    <lineage>
        <taxon>Bacteria</taxon>
        <taxon>Bacillati</taxon>
        <taxon>Chloroflexota</taxon>
        <taxon>Dehalococcoidia</taxon>
        <taxon>Dehalococcoidales</taxon>
        <taxon>Dehalococcoidaceae</taxon>
        <taxon>Dehalogenimonas</taxon>
    </lineage>
</organism>
<evidence type="ECO:0000313" key="6">
    <source>
        <dbReference type="EMBL" id="APV44116.1"/>
    </source>
</evidence>
<keyword evidence="2 6" id="KW-0378">Hydrolase</keyword>
<dbReference type="InterPro" id="IPR000587">
    <property type="entry name" value="Creatinase_N"/>
</dbReference>
<name>A0A1P8F6K8_9CHLR</name>
<dbReference type="Proteomes" id="UP000185934">
    <property type="component" value="Chromosome"/>
</dbReference>